<dbReference type="AlphaFoldDB" id="A0A3B0Y1R5"/>
<organism evidence="1">
    <name type="scientific">hydrothermal vent metagenome</name>
    <dbReference type="NCBI Taxonomy" id="652676"/>
    <lineage>
        <taxon>unclassified sequences</taxon>
        <taxon>metagenomes</taxon>
        <taxon>ecological metagenomes</taxon>
    </lineage>
</organism>
<feature type="non-terminal residue" evidence="1">
    <location>
        <position position="1"/>
    </location>
</feature>
<dbReference type="EMBL" id="UOFN01000020">
    <property type="protein sequence ID" value="VAW73671.1"/>
    <property type="molecule type" value="Genomic_DNA"/>
</dbReference>
<accession>A0A3B0Y1R5</accession>
<dbReference type="PANTHER" id="PTHR30619">
    <property type="entry name" value="DNA INTERNALIZATION/COMPETENCE PROTEIN COMEC/REC2"/>
    <property type="match status" value="1"/>
</dbReference>
<dbReference type="InterPro" id="IPR036866">
    <property type="entry name" value="RibonucZ/Hydroxyglut_hydro"/>
</dbReference>
<gene>
    <name evidence="1" type="ORF">MNBD_GAMMA15-1833</name>
</gene>
<dbReference type="SUPFAM" id="SSF56281">
    <property type="entry name" value="Metallo-hydrolase/oxidoreductase"/>
    <property type="match status" value="1"/>
</dbReference>
<name>A0A3B0Y1R5_9ZZZZ</name>
<protein>
    <submittedName>
        <fullName evidence="1">DNA internalization-related competence protein ComEC/Rec2</fullName>
    </submittedName>
</protein>
<dbReference type="PANTHER" id="PTHR30619:SF1">
    <property type="entry name" value="RECOMBINATION PROTEIN 2"/>
    <property type="match status" value="1"/>
</dbReference>
<sequence>SPGAENETGNNASCVLRVTSDDSRSILMPGDIERVVERRLLQHNPEKLAANVLLAPHHGSLTSSSPAFVSAVNAELVIFSTGYLNRFGFPKAEVSQRYRAAATARLNTAEEGSIQIRIEAGRPLAISRYRQLQRFGVLPRKISTL</sequence>
<dbReference type="InterPro" id="IPR052159">
    <property type="entry name" value="Competence_DNA_uptake"/>
</dbReference>
<dbReference type="Gene3D" id="3.60.15.10">
    <property type="entry name" value="Ribonuclease Z/Hydroxyacylglutathione hydrolase-like"/>
    <property type="match status" value="1"/>
</dbReference>
<reference evidence="1" key="1">
    <citation type="submission" date="2018-06" db="EMBL/GenBank/DDBJ databases">
        <authorList>
            <person name="Zhirakovskaya E."/>
        </authorList>
    </citation>
    <scope>NUCLEOTIDE SEQUENCE</scope>
</reference>
<evidence type="ECO:0000313" key="1">
    <source>
        <dbReference type="EMBL" id="VAW73671.1"/>
    </source>
</evidence>
<proteinExistence type="predicted"/>